<dbReference type="GO" id="GO:0016787">
    <property type="term" value="F:hydrolase activity"/>
    <property type="evidence" value="ECO:0007669"/>
    <property type="project" value="UniProtKB-KW"/>
</dbReference>
<keyword evidence="4" id="KW-0255">Endonuclease</keyword>
<dbReference type="PANTHER" id="PTHR37984:SF5">
    <property type="entry name" value="PROTEIN NYNRIN-LIKE"/>
    <property type="match status" value="1"/>
</dbReference>
<keyword evidence="6" id="KW-0695">RNA-directed DNA polymerase</keyword>
<feature type="compositionally biased region" description="Basic and acidic residues" evidence="7">
    <location>
        <begin position="50"/>
        <end position="77"/>
    </location>
</feature>
<dbReference type="EMBL" id="CADCXV010000871">
    <property type="protein sequence ID" value="CAB0037835.1"/>
    <property type="molecule type" value="Genomic_DNA"/>
</dbReference>
<dbReference type="InterPro" id="IPR041373">
    <property type="entry name" value="RT_RNaseH"/>
</dbReference>
<keyword evidence="2" id="KW-0548">Nucleotidyltransferase</keyword>
<dbReference type="GO" id="GO:0003964">
    <property type="term" value="F:RNA-directed DNA polymerase activity"/>
    <property type="evidence" value="ECO:0007669"/>
    <property type="project" value="UniProtKB-KW"/>
</dbReference>
<feature type="compositionally biased region" description="Basic residues" evidence="7">
    <location>
        <begin position="96"/>
        <end position="112"/>
    </location>
</feature>
<evidence type="ECO:0000256" key="6">
    <source>
        <dbReference type="ARBA" id="ARBA00022918"/>
    </source>
</evidence>
<feature type="domain" description="Reverse transcriptase RNase H-like" evidence="8">
    <location>
        <begin position="225"/>
        <end position="267"/>
    </location>
</feature>
<evidence type="ECO:0000256" key="7">
    <source>
        <dbReference type="SAM" id="MobiDB-lite"/>
    </source>
</evidence>
<gene>
    <name evidence="9" type="ORF">TBRA_LOCUS9646</name>
</gene>
<evidence type="ECO:0000256" key="4">
    <source>
        <dbReference type="ARBA" id="ARBA00022759"/>
    </source>
</evidence>
<evidence type="ECO:0000256" key="2">
    <source>
        <dbReference type="ARBA" id="ARBA00022695"/>
    </source>
</evidence>
<dbReference type="InterPro" id="IPR043502">
    <property type="entry name" value="DNA/RNA_pol_sf"/>
</dbReference>
<dbReference type="AlphaFoldDB" id="A0A6H5IKW8"/>
<keyword evidence="3" id="KW-0540">Nuclease</keyword>
<reference evidence="9 10" key="1">
    <citation type="submission" date="2020-02" db="EMBL/GenBank/DDBJ databases">
        <authorList>
            <person name="Ferguson B K."/>
        </authorList>
    </citation>
    <scope>NUCLEOTIDE SEQUENCE [LARGE SCALE GENOMIC DNA]</scope>
</reference>
<protein>
    <recommendedName>
        <fullName evidence="8">Reverse transcriptase RNase H-like domain-containing protein</fullName>
    </recommendedName>
</protein>
<dbReference type="InterPro" id="IPR050951">
    <property type="entry name" value="Retrovirus_Pol_polyprotein"/>
</dbReference>
<proteinExistence type="predicted"/>
<dbReference type="GO" id="GO:0004519">
    <property type="term" value="F:endonuclease activity"/>
    <property type="evidence" value="ECO:0007669"/>
    <property type="project" value="UniProtKB-KW"/>
</dbReference>
<dbReference type="OrthoDB" id="4369127at2759"/>
<keyword evidence="5" id="KW-0378">Hydrolase</keyword>
<feature type="compositionally biased region" description="Basic residues" evidence="7">
    <location>
        <begin position="11"/>
        <end position="27"/>
    </location>
</feature>
<dbReference type="Pfam" id="PF17917">
    <property type="entry name" value="RT_RNaseH"/>
    <property type="match status" value="1"/>
</dbReference>
<dbReference type="SUPFAM" id="SSF56672">
    <property type="entry name" value="DNA/RNA polymerases"/>
    <property type="match status" value="1"/>
</dbReference>
<feature type="compositionally biased region" description="Basic residues" evidence="7">
    <location>
        <begin position="37"/>
        <end position="49"/>
    </location>
</feature>
<dbReference type="PANTHER" id="PTHR37984">
    <property type="entry name" value="PROTEIN CBG26694"/>
    <property type="match status" value="1"/>
</dbReference>
<evidence type="ECO:0000256" key="5">
    <source>
        <dbReference type="ARBA" id="ARBA00022801"/>
    </source>
</evidence>
<evidence type="ECO:0000256" key="3">
    <source>
        <dbReference type="ARBA" id="ARBA00022722"/>
    </source>
</evidence>
<keyword evidence="1" id="KW-0808">Transferase</keyword>
<keyword evidence="10" id="KW-1185">Reference proteome</keyword>
<feature type="region of interest" description="Disordered" evidence="7">
    <location>
        <begin position="1"/>
        <end position="118"/>
    </location>
</feature>
<name>A0A6H5IKW8_9HYME</name>
<organism evidence="9 10">
    <name type="scientific">Trichogramma brassicae</name>
    <dbReference type="NCBI Taxonomy" id="86971"/>
    <lineage>
        <taxon>Eukaryota</taxon>
        <taxon>Metazoa</taxon>
        <taxon>Ecdysozoa</taxon>
        <taxon>Arthropoda</taxon>
        <taxon>Hexapoda</taxon>
        <taxon>Insecta</taxon>
        <taxon>Pterygota</taxon>
        <taxon>Neoptera</taxon>
        <taxon>Endopterygota</taxon>
        <taxon>Hymenoptera</taxon>
        <taxon>Apocrita</taxon>
        <taxon>Proctotrupomorpha</taxon>
        <taxon>Chalcidoidea</taxon>
        <taxon>Trichogrammatidae</taxon>
        <taxon>Trichogramma</taxon>
    </lineage>
</organism>
<sequence>MSSSVSEYSHRSRGRKGSRRRRSRCKSYSRQSDRSSRCRRSGSRSRGYGRQRDRHGSRWSSRDRGRCYERRDQDSSRSRSHSRNGGYGRYHDRSRSQRRGYGHRSKSRSCARGRHDSNYDYDHQKYVSDCSSVSSANDRAHRKRLRDRHDLSGVRCESKRHRLSNQLSLVAAKLSGSLIFGKECQKIRNLVARAKFQFEKPQTQLEAIYENFSLGDNPLIPPTDDIQTLVDGKQFTVYTDHKPLLYFRNSTDPNSRVSRYQFKLQNFEFNIQYKPGPNNIIADCLSRNPVVEQVNVMTRSADGLKRVKLQTHAHAGNASESTENA</sequence>
<evidence type="ECO:0000313" key="10">
    <source>
        <dbReference type="Proteomes" id="UP000479190"/>
    </source>
</evidence>
<evidence type="ECO:0000313" key="9">
    <source>
        <dbReference type="EMBL" id="CAB0037835.1"/>
    </source>
</evidence>
<dbReference type="Proteomes" id="UP000479190">
    <property type="component" value="Unassembled WGS sequence"/>
</dbReference>
<evidence type="ECO:0000259" key="8">
    <source>
        <dbReference type="Pfam" id="PF17917"/>
    </source>
</evidence>
<evidence type="ECO:0000256" key="1">
    <source>
        <dbReference type="ARBA" id="ARBA00022679"/>
    </source>
</evidence>
<accession>A0A6H5IKW8</accession>